<dbReference type="InterPro" id="IPR001128">
    <property type="entry name" value="Cyt_P450"/>
</dbReference>
<organism evidence="4 5">
    <name type="scientific">Catenulispora subtropica</name>
    <dbReference type="NCBI Taxonomy" id="450798"/>
    <lineage>
        <taxon>Bacteria</taxon>
        <taxon>Bacillati</taxon>
        <taxon>Actinomycetota</taxon>
        <taxon>Actinomycetes</taxon>
        <taxon>Catenulisporales</taxon>
        <taxon>Catenulisporaceae</taxon>
        <taxon>Catenulispora</taxon>
    </lineage>
</organism>
<dbReference type="EMBL" id="BAAAQM010000044">
    <property type="protein sequence ID" value="GAA1990612.1"/>
    <property type="molecule type" value="Genomic_DNA"/>
</dbReference>
<dbReference type="RefSeq" id="WP_344660726.1">
    <property type="nucleotide sequence ID" value="NZ_BAAAQM010000044.1"/>
</dbReference>
<keyword evidence="2" id="KW-0408">Iron</keyword>
<evidence type="ECO:0000256" key="1">
    <source>
        <dbReference type="ARBA" id="ARBA00010617"/>
    </source>
</evidence>
<dbReference type="PANTHER" id="PTHR46696:SF1">
    <property type="entry name" value="CYTOCHROME P450 YJIB-RELATED"/>
    <property type="match status" value="1"/>
</dbReference>
<feature type="region of interest" description="Disordered" evidence="3">
    <location>
        <begin position="1"/>
        <end position="20"/>
    </location>
</feature>
<accession>A0ABN2SQ51</accession>
<comment type="similarity">
    <text evidence="1 2">Belongs to the cytochrome P450 family.</text>
</comment>
<keyword evidence="2" id="KW-0560">Oxidoreductase</keyword>
<dbReference type="InterPro" id="IPR036396">
    <property type="entry name" value="Cyt_P450_sf"/>
</dbReference>
<dbReference type="Pfam" id="PF00067">
    <property type="entry name" value="p450"/>
    <property type="match status" value="1"/>
</dbReference>
<proteinExistence type="inferred from homology"/>
<comment type="caution">
    <text evidence="4">The sequence shown here is derived from an EMBL/GenBank/DDBJ whole genome shotgun (WGS) entry which is preliminary data.</text>
</comment>
<dbReference type="InterPro" id="IPR017972">
    <property type="entry name" value="Cyt_P450_CS"/>
</dbReference>
<dbReference type="Proteomes" id="UP001499854">
    <property type="component" value="Unassembled WGS sequence"/>
</dbReference>
<dbReference type="Gene3D" id="1.10.630.10">
    <property type="entry name" value="Cytochrome P450"/>
    <property type="match status" value="1"/>
</dbReference>
<keyword evidence="5" id="KW-1185">Reference proteome</keyword>
<dbReference type="SUPFAM" id="SSF48264">
    <property type="entry name" value="Cytochrome P450"/>
    <property type="match status" value="1"/>
</dbReference>
<dbReference type="InterPro" id="IPR002397">
    <property type="entry name" value="Cyt_P450_B"/>
</dbReference>
<protein>
    <submittedName>
        <fullName evidence="4">Cytochrome P450</fullName>
    </submittedName>
</protein>
<name>A0ABN2SQ51_9ACTN</name>
<dbReference type="PANTHER" id="PTHR46696">
    <property type="entry name" value="P450, PUTATIVE (EUROFUNG)-RELATED"/>
    <property type="match status" value="1"/>
</dbReference>
<dbReference type="PRINTS" id="PR00359">
    <property type="entry name" value="BP450"/>
</dbReference>
<keyword evidence="2" id="KW-0349">Heme</keyword>
<reference evidence="4 5" key="1">
    <citation type="journal article" date="2019" name="Int. J. Syst. Evol. Microbiol.">
        <title>The Global Catalogue of Microorganisms (GCM) 10K type strain sequencing project: providing services to taxonomists for standard genome sequencing and annotation.</title>
        <authorList>
            <consortium name="The Broad Institute Genomics Platform"/>
            <consortium name="The Broad Institute Genome Sequencing Center for Infectious Disease"/>
            <person name="Wu L."/>
            <person name="Ma J."/>
        </authorList>
    </citation>
    <scope>NUCLEOTIDE SEQUENCE [LARGE SCALE GENOMIC DNA]</scope>
    <source>
        <strain evidence="4 5">JCM 16013</strain>
    </source>
</reference>
<evidence type="ECO:0000256" key="2">
    <source>
        <dbReference type="RuleBase" id="RU000461"/>
    </source>
</evidence>
<evidence type="ECO:0000313" key="4">
    <source>
        <dbReference type="EMBL" id="GAA1990612.1"/>
    </source>
</evidence>
<gene>
    <name evidence="4" type="ORF">GCM10009838_62300</name>
</gene>
<dbReference type="PROSITE" id="PS00086">
    <property type="entry name" value="CYTOCHROME_P450"/>
    <property type="match status" value="1"/>
</dbReference>
<evidence type="ECO:0000256" key="3">
    <source>
        <dbReference type="SAM" id="MobiDB-lite"/>
    </source>
</evidence>
<evidence type="ECO:0000313" key="5">
    <source>
        <dbReference type="Proteomes" id="UP001499854"/>
    </source>
</evidence>
<keyword evidence="2" id="KW-0503">Monooxygenase</keyword>
<sequence length="409" mass="44383">MSSSGRGNLPEGGNLSDPDLFARGEAHDVWTAMRRTAPVRWQDAQAADRGGFWSVTRHADVSRVLRDHAAFTSSRGTLLNLLGRADPASDSQLAATDPPRHDRMRAPLQHAMTARSVQPHRERLRAWFDALLEPLGDGEAVDFAQLVRPVPFAAAGPMLGIPEADWDRLATLVMMASAEEDPAVALPRGPEATLRRAHRELFAYFLDLTNRRRRAPGEDLVSLLLSVEVGGVRLDPGAVVANCYSLALGAGATVPTVIVSTMAELMVDSRRAEGAKPRGPIELFVEEALRWASPAGHFMRHAVRPVDLGGVRVGAGDAVVAWLPSANRDEAVFGEPFRFVPDREPNRHVAFGAGRHYCLGAPLARMTLAVFFEALFGRFGGFEPAGQAERLRSVFLNGFRTLPVRAGTS</sequence>
<keyword evidence="2" id="KW-0479">Metal-binding</keyword>